<sequence>MFTMCTIIAKNYLAFARTLVKSFLQHHPTGKAYVLLADESEGLVNAHEEIFEWIHLKDIGLPESLEMSFQYDVTEFNTAVKPYFLDYLLRARGVETVAYFDPDILITQRMDGFFRALPQHSIVLTPHTLSDIPKDGHKPNEIDILQAGVYNLGFLALSRTEETLRMLDWWKTKLRNECIMDPAGGYHVDQRWMDLVPARFDGVHILKNPTFNVSYWNLHERPVVNRNGLYEIHGKPLTFYHFSGLVSDLSRISKHQTRFQWGQFPDLKKLFGEYVAQLTANGYPATAGWRYAYHYFDNGISVPPIARTIYRKLESKQAFGNPFLTLTPNGFYQWLFSPTSLVSPVPQILKEIYYARIDLQRVFPDFYGADRNNLMNWAREHVPLEYGVDPLVWNPVWSSMIFR</sequence>
<dbReference type="AlphaFoldDB" id="A0A7Z2VKU7"/>
<dbReference type="Proteomes" id="UP000502248">
    <property type="component" value="Chromosome"/>
</dbReference>
<evidence type="ECO:0008006" key="3">
    <source>
        <dbReference type="Google" id="ProtNLM"/>
    </source>
</evidence>
<protein>
    <recommendedName>
        <fullName evidence="3">Glycosyl transferase</fullName>
    </recommendedName>
</protein>
<keyword evidence="2" id="KW-1185">Reference proteome</keyword>
<accession>A0A7Z2VKU7</accession>
<dbReference type="RefSeq" id="WP_169281388.1">
    <property type="nucleotide sequence ID" value="NZ_CP051680.1"/>
</dbReference>
<dbReference type="SUPFAM" id="SSF53448">
    <property type="entry name" value="Nucleotide-diphospho-sugar transferases"/>
    <property type="match status" value="1"/>
</dbReference>
<dbReference type="KEGG" id="cheb:HH215_19390"/>
<reference evidence="1 2" key="1">
    <citation type="submission" date="2020-04" db="EMBL/GenBank/DDBJ databases">
        <title>Genome sequencing of novel species.</title>
        <authorList>
            <person name="Heo J."/>
            <person name="Kim S.-J."/>
            <person name="Kim J.-S."/>
            <person name="Hong S.-B."/>
            <person name="Kwon S.-W."/>
        </authorList>
    </citation>
    <scope>NUCLEOTIDE SEQUENCE [LARGE SCALE GENOMIC DNA]</scope>
    <source>
        <strain evidence="1 2">MFER-1</strain>
    </source>
</reference>
<evidence type="ECO:0000313" key="2">
    <source>
        <dbReference type="Proteomes" id="UP000502248"/>
    </source>
</evidence>
<proteinExistence type="predicted"/>
<name>A0A7Z2VKU7_9BACL</name>
<gene>
    <name evidence="1" type="ORF">HH215_19390</name>
</gene>
<dbReference type="EMBL" id="CP051680">
    <property type="protein sequence ID" value="QJD85121.1"/>
    <property type="molecule type" value="Genomic_DNA"/>
</dbReference>
<dbReference type="InterPro" id="IPR029044">
    <property type="entry name" value="Nucleotide-diphossugar_trans"/>
</dbReference>
<dbReference type="Gene3D" id="3.90.550.10">
    <property type="entry name" value="Spore Coat Polysaccharide Biosynthesis Protein SpsA, Chain A"/>
    <property type="match status" value="1"/>
</dbReference>
<organism evidence="1 2">
    <name type="scientific">Cohnella herbarum</name>
    <dbReference type="NCBI Taxonomy" id="2728023"/>
    <lineage>
        <taxon>Bacteria</taxon>
        <taxon>Bacillati</taxon>
        <taxon>Bacillota</taxon>
        <taxon>Bacilli</taxon>
        <taxon>Bacillales</taxon>
        <taxon>Paenibacillaceae</taxon>
        <taxon>Cohnella</taxon>
    </lineage>
</organism>
<evidence type="ECO:0000313" key="1">
    <source>
        <dbReference type="EMBL" id="QJD85121.1"/>
    </source>
</evidence>